<dbReference type="EMBL" id="WJQU01000002">
    <property type="protein sequence ID" value="KAJ6643944.1"/>
    <property type="molecule type" value="Genomic_DNA"/>
</dbReference>
<dbReference type="Pfam" id="PF01408">
    <property type="entry name" value="GFO_IDH_MocA"/>
    <property type="match status" value="1"/>
</dbReference>
<comment type="caution">
    <text evidence="3">The sequence shown here is derived from an EMBL/GenBank/DDBJ whole genome shotgun (WGS) entry which is preliminary data.</text>
</comment>
<accession>A0A9Q0N7B2</accession>
<proteinExistence type="predicted"/>
<reference evidence="3" key="1">
    <citation type="submission" date="2022-07" db="EMBL/GenBank/DDBJ databases">
        <authorList>
            <person name="Trinca V."/>
            <person name="Uliana J.V.C."/>
            <person name="Torres T.T."/>
            <person name="Ward R.J."/>
            <person name="Monesi N."/>
        </authorList>
    </citation>
    <scope>NUCLEOTIDE SEQUENCE</scope>
    <source>
        <strain evidence="3">HSMRA1968</strain>
        <tissue evidence="3">Whole embryos</tissue>
    </source>
</reference>
<evidence type="ECO:0000313" key="4">
    <source>
        <dbReference type="Proteomes" id="UP001151699"/>
    </source>
</evidence>
<dbReference type="PANTHER" id="PTHR43377">
    <property type="entry name" value="BILIVERDIN REDUCTASE A"/>
    <property type="match status" value="1"/>
</dbReference>
<organism evidence="3 4">
    <name type="scientific">Pseudolycoriella hygida</name>
    <dbReference type="NCBI Taxonomy" id="35572"/>
    <lineage>
        <taxon>Eukaryota</taxon>
        <taxon>Metazoa</taxon>
        <taxon>Ecdysozoa</taxon>
        <taxon>Arthropoda</taxon>
        <taxon>Hexapoda</taxon>
        <taxon>Insecta</taxon>
        <taxon>Pterygota</taxon>
        <taxon>Neoptera</taxon>
        <taxon>Endopterygota</taxon>
        <taxon>Diptera</taxon>
        <taxon>Nematocera</taxon>
        <taxon>Sciaroidea</taxon>
        <taxon>Sciaridae</taxon>
        <taxon>Pseudolycoriella</taxon>
    </lineage>
</organism>
<dbReference type="Proteomes" id="UP001151699">
    <property type="component" value="Chromosome B"/>
</dbReference>
<dbReference type="OrthoDB" id="7769787at2759"/>
<feature type="domain" description="Gfo/Idh/MocA-like oxidoreductase N-terminal" evidence="1">
    <location>
        <begin position="17"/>
        <end position="141"/>
    </location>
</feature>
<protein>
    <submittedName>
        <fullName evidence="3">Oxidoreductase YteT</fullName>
    </submittedName>
</protein>
<dbReference type="Gene3D" id="3.40.50.720">
    <property type="entry name" value="NAD(P)-binding Rossmann-like Domain"/>
    <property type="match status" value="1"/>
</dbReference>
<gene>
    <name evidence="3" type="primary">yteT</name>
    <name evidence="3" type="ORF">Bhyg_08909</name>
</gene>
<name>A0A9Q0N7B2_9DIPT</name>
<evidence type="ECO:0000259" key="2">
    <source>
        <dbReference type="Pfam" id="PF02894"/>
    </source>
</evidence>
<keyword evidence="4" id="KW-1185">Reference proteome</keyword>
<dbReference type="InterPro" id="IPR036291">
    <property type="entry name" value="NAD(P)-bd_dom_sf"/>
</dbReference>
<dbReference type="InterPro" id="IPR004104">
    <property type="entry name" value="Gfo/Idh/MocA-like_OxRdtase_C"/>
</dbReference>
<evidence type="ECO:0000259" key="1">
    <source>
        <dbReference type="Pfam" id="PF01408"/>
    </source>
</evidence>
<dbReference type="PANTHER" id="PTHR43377:SF2">
    <property type="entry name" value="BINDING ROSSMANN FOLD OXIDOREDUCTASE, PUTATIVE (AFU_ORTHOLOGUE AFUA_4G00560)-RELATED"/>
    <property type="match status" value="1"/>
</dbReference>
<dbReference type="GO" id="GO:0000166">
    <property type="term" value="F:nucleotide binding"/>
    <property type="evidence" value="ECO:0007669"/>
    <property type="project" value="InterPro"/>
</dbReference>
<dbReference type="AlphaFoldDB" id="A0A9Q0N7B2"/>
<dbReference type="InterPro" id="IPR051450">
    <property type="entry name" value="Gfo/Idh/MocA_Oxidoreductases"/>
</dbReference>
<sequence length="787" mass="89200">MTSSVQLLPPTAPSKPITIAIVGAGARGYTYASYAKIHPEWLKVVAVCDNHDYKCKLLAEEHMIPTENVFVGDWSKMIKRPKLADAVAICTTDKAHTGPAVAFVDLKYHILLEKPMSVTVDDCALIYKAVMKNKVIMAVGHVLRYTPYIKALKAILNSKVLGEIVNIQHLEPVGFWHFAHSFVRGNWHNESESTFSLLAKCCHDIDLISYMLDEKCTKISSFGSLSHFKKEKKPKEAGNAMNCLDCSYESSCPYSAKKIYIEEFRKNGNSQWPINVVQPKGNIDIENLTAALREGNYGRCVYEMDNDVCDQQVVSMEFESGTTATMSMVAFTEAICQRKTRIFGTRGEIEGDGSDEIKLYDFASRDTTIIHPSEQSACDDVVKSGHGGGDFGLMQAFLYACATGNDRYITSGARETFDSHLYVFAAEHARRTGTVVDINEYRKQVLSDIMGNNQFTMSPFRLLRKPFCDALNNEYRARFMDDLAAYSNLPCEHDTKINLCDLVKKALQDYDILKFEMQQFSDLPARGTFKMFRGAQRITKFNFTVNVTSNDLSIYDIEAFHYHSSLGNNQFTLSPFRLSRKPFCDALNNEYRARFMDDLAAYSNLPCEHDTKVNLCDLVKKAFQDFDILKFEVELFFDVPVQGSFKMFRGERRINKFNFTVKITSDDLSIYDVEGLFYHSAMGNNQFTLSPVRLPRKPLCDFLNTEYRDQVMDNLAVYSNLPCEHDTKVNLCDLLKKDNVYEVVNYSGNISIINKFAPTGTYKFVGNVIDRNTNSKVLSVLSISKLY</sequence>
<dbReference type="Gene3D" id="3.30.360.10">
    <property type="entry name" value="Dihydrodipicolinate Reductase, domain 2"/>
    <property type="match status" value="1"/>
</dbReference>
<dbReference type="SUPFAM" id="SSF51735">
    <property type="entry name" value="NAD(P)-binding Rossmann-fold domains"/>
    <property type="match status" value="1"/>
</dbReference>
<evidence type="ECO:0000313" key="3">
    <source>
        <dbReference type="EMBL" id="KAJ6643944.1"/>
    </source>
</evidence>
<dbReference type="Pfam" id="PF02894">
    <property type="entry name" value="GFO_IDH_MocA_C"/>
    <property type="match status" value="1"/>
</dbReference>
<feature type="domain" description="Gfo/Idh/MocA-like oxidoreductase C-terminal" evidence="2">
    <location>
        <begin position="155"/>
        <end position="359"/>
    </location>
</feature>
<dbReference type="InterPro" id="IPR000683">
    <property type="entry name" value="Gfo/Idh/MocA-like_OxRdtase_N"/>
</dbReference>
<dbReference type="SUPFAM" id="SSF55347">
    <property type="entry name" value="Glyceraldehyde-3-phosphate dehydrogenase-like, C-terminal domain"/>
    <property type="match status" value="1"/>
</dbReference>